<dbReference type="GO" id="GO:0046872">
    <property type="term" value="F:metal ion binding"/>
    <property type="evidence" value="ECO:0007669"/>
    <property type="project" value="UniProtKB-UniRule"/>
</dbReference>
<comment type="cofactor">
    <cofactor evidence="9">
        <name>[4Fe-4S] cluster</name>
        <dbReference type="ChEBI" id="CHEBI:49883"/>
    </cofactor>
    <text evidence="9">Binds 1 [4Fe-4S] cluster.</text>
</comment>
<protein>
    <recommendedName>
        <fullName evidence="9">DNA primase large subunit</fullName>
    </recommendedName>
</protein>
<dbReference type="Pfam" id="PF26466">
    <property type="entry name" value="DNA_primase_lrg_N"/>
    <property type="match status" value="1"/>
</dbReference>
<name>A0A1X2IAQ5_9FUNG</name>
<dbReference type="CDD" id="cd07322">
    <property type="entry name" value="PriL_PriS_Eukaryotic"/>
    <property type="match status" value="1"/>
</dbReference>
<feature type="binding site" evidence="10">
    <location>
        <position position="384"/>
    </location>
    <ligand>
        <name>[4Fe-4S] cluster</name>
        <dbReference type="ChEBI" id="CHEBI:49883"/>
    </ligand>
</feature>
<comment type="function">
    <text evidence="9">DNA primase is the polymerase that synthesizes small RNA primers for the Okazaki fragments made during discontinuous DNA replication.</text>
</comment>
<accession>A0A1X2IAQ5</accession>
<keyword evidence="13" id="KW-1185">Reference proteome</keyword>
<dbReference type="Proteomes" id="UP000193560">
    <property type="component" value="Unassembled WGS sequence"/>
</dbReference>
<gene>
    <name evidence="12" type="ORF">BCR42DRAFT_378998</name>
</gene>
<proteinExistence type="inferred from homology"/>
<feature type="domain" description="DNA primase large subunit C-terminal" evidence="11">
    <location>
        <begin position="298"/>
        <end position="465"/>
    </location>
</feature>
<evidence type="ECO:0000256" key="7">
    <source>
        <dbReference type="ARBA" id="ARBA00023014"/>
    </source>
</evidence>
<comment type="caution">
    <text evidence="12">The sequence shown here is derived from an EMBL/GenBank/DDBJ whole genome shotgun (WGS) entry which is preliminary data.</text>
</comment>
<comment type="similarity">
    <text evidence="1 9">Belongs to the eukaryotic-type primase large subunit family.</text>
</comment>
<evidence type="ECO:0000256" key="8">
    <source>
        <dbReference type="ARBA" id="ARBA00023125"/>
    </source>
</evidence>
<keyword evidence="3 9" id="KW-0639">Primosome</keyword>
<keyword evidence="6 9" id="KW-0408">Iron</keyword>
<dbReference type="GO" id="GO:0051539">
    <property type="term" value="F:4 iron, 4 sulfur cluster binding"/>
    <property type="evidence" value="ECO:0007669"/>
    <property type="project" value="UniProtKB-UniRule"/>
</dbReference>
<dbReference type="GO" id="GO:0006270">
    <property type="term" value="P:DNA replication initiation"/>
    <property type="evidence" value="ECO:0007669"/>
    <property type="project" value="TreeGrafter"/>
</dbReference>
<dbReference type="PIRSF" id="PIRSF009449">
    <property type="entry name" value="DNA_primase_large_subunit"/>
    <property type="match status" value="1"/>
</dbReference>
<keyword evidence="5 9" id="KW-0479">Metal-binding</keyword>
<evidence type="ECO:0000256" key="5">
    <source>
        <dbReference type="ARBA" id="ARBA00022723"/>
    </source>
</evidence>
<keyword evidence="2 9" id="KW-0004">4Fe-4S</keyword>
<sequence length="483" mass="55879">MSQSNKNTVNRFAAASKRRRIDIKPDSTLEESDYPFRINFYLRPPPTDITLEEIENFALDRLQVLKIIETAKLRSKTDDIYKKDIQMALDRYLPMQSTHTSWTKQAGERRKDHISHFALRLAYCQSEESSDWFVQQECALFKFRYEQELEENKKRFLATVSLNWKVVDPQVKKQIQSHLERCICKNDNTSAALYVASETYYEVDFEKVPDLIQQRAAYVNKGKAYVPKANQLSLVLGEFKSRLSKMIQATAKSISRKLEEDRRLIPILANIEKQYDGRMYTNTLGSGGDLKAADVDMVVKQHAPLCMQTLHNALCQNKHLKHGGRMQYGLFLKAIGLPIKEALSFWQTAFTIKTEEQFQKEYAYNIRHNYGLEGKRVSYTAYSCSKIIKENSPSSGDYHGCPFRHFSQGNLEATLYKNKIPVNQVKELMNLVRGSHYQMACTKYFEITHPDHEKISIIEHPNTYYELSLGETDDCSDDLMSTG</sequence>
<keyword evidence="8 9" id="KW-0238">DNA-binding</keyword>
<dbReference type="InterPro" id="IPR016558">
    <property type="entry name" value="DNA_primase_lsu_euk"/>
</dbReference>
<dbReference type="OrthoDB" id="421393at2759"/>
<dbReference type="InterPro" id="IPR058560">
    <property type="entry name" value="DNA_primase_C"/>
</dbReference>
<keyword evidence="4 9" id="KW-0235">DNA replication</keyword>
<dbReference type="PANTHER" id="PTHR10537:SF3">
    <property type="entry name" value="DNA PRIMASE LARGE SUBUNIT"/>
    <property type="match status" value="1"/>
</dbReference>
<reference evidence="12 13" key="1">
    <citation type="submission" date="2016-07" db="EMBL/GenBank/DDBJ databases">
        <title>Pervasive Adenine N6-methylation of Active Genes in Fungi.</title>
        <authorList>
            <consortium name="DOE Joint Genome Institute"/>
            <person name="Mondo S.J."/>
            <person name="Dannebaum R.O."/>
            <person name="Kuo R.C."/>
            <person name="Labutti K."/>
            <person name="Haridas S."/>
            <person name="Kuo A."/>
            <person name="Salamov A."/>
            <person name="Ahrendt S.R."/>
            <person name="Lipzen A."/>
            <person name="Sullivan W."/>
            <person name="Andreopoulos W.B."/>
            <person name="Clum A."/>
            <person name="Lindquist E."/>
            <person name="Daum C."/>
            <person name="Ramamoorthy G.K."/>
            <person name="Gryganskyi A."/>
            <person name="Culley D."/>
            <person name="Magnuson J.K."/>
            <person name="James T.Y."/>
            <person name="O'Malley M.A."/>
            <person name="Stajich J.E."/>
            <person name="Spatafora J.W."/>
            <person name="Visel A."/>
            <person name="Grigoriev I.V."/>
        </authorList>
    </citation>
    <scope>NUCLEOTIDE SEQUENCE [LARGE SCALE GENOMIC DNA]</scope>
    <source>
        <strain evidence="12 13">NRRL 1336</strain>
    </source>
</reference>
<dbReference type="Pfam" id="PF04104">
    <property type="entry name" value="DNA_primase_lrg"/>
    <property type="match status" value="1"/>
</dbReference>
<evidence type="ECO:0000256" key="9">
    <source>
        <dbReference type="PIRNR" id="PIRNR009449"/>
    </source>
</evidence>
<evidence type="ECO:0000313" key="13">
    <source>
        <dbReference type="Proteomes" id="UP000193560"/>
    </source>
</evidence>
<evidence type="ECO:0000259" key="11">
    <source>
        <dbReference type="Pfam" id="PF04104"/>
    </source>
</evidence>
<dbReference type="STRING" id="90262.A0A1X2IAQ5"/>
<evidence type="ECO:0000256" key="2">
    <source>
        <dbReference type="ARBA" id="ARBA00022485"/>
    </source>
</evidence>
<evidence type="ECO:0000256" key="6">
    <source>
        <dbReference type="ARBA" id="ARBA00023004"/>
    </source>
</evidence>
<keyword evidence="7 9" id="KW-0411">Iron-sulfur</keyword>
<feature type="binding site" evidence="10">
    <location>
        <position position="306"/>
    </location>
    <ligand>
        <name>[4Fe-4S] cluster</name>
        <dbReference type="ChEBI" id="CHEBI:49883"/>
    </ligand>
</feature>
<organism evidence="12 13">
    <name type="scientific">Absidia repens</name>
    <dbReference type="NCBI Taxonomy" id="90262"/>
    <lineage>
        <taxon>Eukaryota</taxon>
        <taxon>Fungi</taxon>
        <taxon>Fungi incertae sedis</taxon>
        <taxon>Mucoromycota</taxon>
        <taxon>Mucoromycotina</taxon>
        <taxon>Mucoromycetes</taxon>
        <taxon>Mucorales</taxon>
        <taxon>Cunninghamellaceae</taxon>
        <taxon>Absidia</taxon>
    </lineage>
</organism>
<dbReference type="EMBL" id="MCGE01000018">
    <property type="protein sequence ID" value="ORZ12859.1"/>
    <property type="molecule type" value="Genomic_DNA"/>
</dbReference>
<dbReference type="AlphaFoldDB" id="A0A1X2IAQ5"/>
<dbReference type="GO" id="GO:0003677">
    <property type="term" value="F:DNA binding"/>
    <property type="evidence" value="ECO:0007669"/>
    <property type="project" value="UniProtKB-UniRule"/>
</dbReference>
<dbReference type="InterPro" id="IPR007238">
    <property type="entry name" value="DNA_primase_lsu_euk/arc"/>
</dbReference>
<dbReference type="PANTHER" id="PTHR10537">
    <property type="entry name" value="DNA PRIMASE LARGE SUBUNIT"/>
    <property type="match status" value="1"/>
</dbReference>
<evidence type="ECO:0000256" key="4">
    <source>
        <dbReference type="ARBA" id="ARBA00022705"/>
    </source>
</evidence>
<dbReference type="GO" id="GO:0005658">
    <property type="term" value="C:alpha DNA polymerase:primase complex"/>
    <property type="evidence" value="ECO:0007669"/>
    <property type="project" value="UniProtKB-ARBA"/>
</dbReference>
<evidence type="ECO:0000256" key="1">
    <source>
        <dbReference type="ARBA" id="ARBA00010564"/>
    </source>
</evidence>
<dbReference type="Gene3D" id="1.20.930.80">
    <property type="match status" value="1"/>
</dbReference>
<feature type="binding site" evidence="10">
    <location>
        <position position="401"/>
    </location>
    <ligand>
        <name>[4Fe-4S] cluster</name>
        <dbReference type="ChEBI" id="CHEBI:49883"/>
    </ligand>
</feature>
<feature type="binding site" evidence="10">
    <location>
        <position position="441"/>
    </location>
    <ligand>
        <name>[4Fe-4S] cluster</name>
        <dbReference type="ChEBI" id="CHEBI:49883"/>
    </ligand>
</feature>
<evidence type="ECO:0000256" key="10">
    <source>
        <dbReference type="PIRSR" id="PIRSR009449-1"/>
    </source>
</evidence>
<evidence type="ECO:0000313" key="12">
    <source>
        <dbReference type="EMBL" id="ORZ12859.1"/>
    </source>
</evidence>
<dbReference type="GO" id="GO:0006269">
    <property type="term" value="P:DNA replication, synthesis of primer"/>
    <property type="evidence" value="ECO:0007669"/>
    <property type="project" value="UniProtKB-KW"/>
</dbReference>
<evidence type="ECO:0000256" key="3">
    <source>
        <dbReference type="ARBA" id="ARBA00022515"/>
    </source>
</evidence>